<feature type="region of interest" description="Disordered" evidence="1">
    <location>
        <begin position="486"/>
        <end position="547"/>
    </location>
</feature>
<gene>
    <name evidence="3" type="ORF">SEMRO_1737_G294450.1</name>
</gene>
<feature type="region of interest" description="Disordered" evidence="1">
    <location>
        <begin position="68"/>
        <end position="118"/>
    </location>
</feature>
<keyword evidence="2" id="KW-1133">Transmembrane helix</keyword>
<keyword evidence="2" id="KW-0812">Transmembrane</keyword>
<feature type="region of interest" description="Disordered" evidence="1">
    <location>
        <begin position="438"/>
        <end position="474"/>
    </location>
</feature>
<dbReference type="AlphaFoldDB" id="A0A9N8HV36"/>
<reference evidence="3" key="1">
    <citation type="submission" date="2020-06" db="EMBL/GenBank/DDBJ databases">
        <authorList>
            <consortium name="Plant Systems Biology data submission"/>
        </authorList>
    </citation>
    <scope>NUCLEOTIDE SEQUENCE</scope>
    <source>
        <strain evidence="3">D6</strain>
    </source>
</reference>
<dbReference type="Proteomes" id="UP001153069">
    <property type="component" value="Unassembled WGS sequence"/>
</dbReference>
<feature type="transmembrane region" description="Helical" evidence="2">
    <location>
        <begin position="354"/>
        <end position="376"/>
    </location>
</feature>
<keyword evidence="4" id="KW-1185">Reference proteome</keyword>
<feature type="compositionally biased region" description="Acidic residues" evidence="1">
    <location>
        <begin position="445"/>
        <end position="454"/>
    </location>
</feature>
<feature type="compositionally biased region" description="Low complexity" evidence="1">
    <location>
        <begin position="576"/>
        <end position="586"/>
    </location>
</feature>
<sequence length="611" mass="66834">MGSNGRTDNLRQDSEAIRSTINSSIDVVTTMKQSAPAPPPYPTPVLLENQENQRKLCVGVQNHCFNPEERNVFSPPTVPLPKLTKSPSPAPTLKAATLAPSSDRNDESECKSDEQGNYGDVDGTSFRIVSYRYQVETTEGMTAVDLDVEVLQYVEKSISDLMVQRFFADSCSPPPINVVIPNNSNQQQQLQLQKLFLKPQSTEKRANNGGLRKLLPALGTTGMRKMKTEDHEELVGLSAEPLDQVLEDDDGQACPFPTTTGPCFVVGGGLTMFGDGSTSIGSTGGLLWVDEGIHEELQSSMDSGELEAMLQPYHPEITAIRYIPPGTELPNPPPSSDPDEAVIDEGFIGARSSAWSWVLIGLGFFLMLGVFLYIFISRRRDTLEEERSSTVQAGAFPVVVTKTNVDSVQDAESESPSSRAASTYAEISRYYSESSELILRRNQSDSDDDDDEEGIPLHVFHDDENSPRQPPIGISTSWRDQILRDEAPLSPPSKGAVSSISLDPSQPIVTPILDDEGGHIMMTPKSQSQQQSSPEYSQYHSVNSGTGSEEYFGTSPRNFHNMSSAEFSRYHSAYSGSDAASTLSSSPRHWSPTKHESPSKLKVAFDKAEII</sequence>
<name>A0A9N8HV36_9STRA</name>
<evidence type="ECO:0000313" key="4">
    <source>
        <dbReference type="Proteomes" id="UP001153069"/>
    </source>
</evidence>
<protein>
    <submittedName>
        <fullName evidence="3">Uncharacterized protein</fullName>
    </submittedName>
</protein>
<feature type="compositionally biased region" description="Basic and acidic residues" evidence="1">
    <location>
        <begin position="103"/>
        <end position="114"/>
    </location>
</feature>
<organism evidence="3 4">
    <name type="scientific">Seminavis robusta</name>
    <dbReference type="NCBI Taxonomy" id="568900"/>
    <lineage>
        <taxon>Eukaryota</taxon>
        <taxon>Sar</taxon>
        <taxon>Stramenopiles</taxon>
        <taxon>Ochrophyta</taxon>
        <taxon>Bacillariophyta</taxon>
        <taxon>Bacillariophyceae</taxon>
        <taxon>Bacillariophycidae</taxon>
        <taxon>Naviculales</taxon>
        <taxon>Naviculaceae</taxon>
        <taxon>Seminavis</taxon>
    </lineage>
</organism>
<accession>A0A9N8HV36</accession>
<evidence type="ECO:0000256" key="2">
    <source>
        <dbReference type="SAM" id="Phobius"/>
    </source>
</evidence>
<feature type="compositionally biased region" description="Low complexity" evidence="1">
    <location>
        <begin position="85"/>
        <end position="100"/>
    </location>
</feature>
<feature type="compositionally biased region" description="Polar residues" evidence="1">
    <location>
        <begin position="496"/>
        <end position="508"/>
    </location>
</feature>
<evidence type="ECO:0000256" key="1">
    <source>
        <dbReference type="SAM" id="MobiDB-lite"/>
    </source>
</evidence>
<keyword evidence="2" id="KW-0472">Membrane</keyword>
<dbReference type="EMBL" id="CAICTM010001735">
    <property type="protein sequence ID" value="CAB9525850.1"/>
    <property type="molecule type" value="Genomic_DNA"/>
</dbReference>
<comment type="caution">
    <text evidence="3">The sequence shown here is derived from an EMBL/GenBank/DDBJ whole genome shotgun (WGS) entry which is preliminary data.</text>
</comment>
<proteinExistence type="predicted"/>
<evidence type="ECO:0000313" key="3">
    <source>
        <dbReference type="EMBL" id="CAB9525850.1"/>
    </source>
</evidence>
<feature type="region of interest" description="Disordered" evidence="1">
    <location>
        <begin position="576"/>
        <end position="600"/>
    </location>
</feature>
<feature type="compositionally biased region" description="Polar residues" evidence="1">
    <location>
        <begin position="534"/>
        <end position="547"/>
    </location>
</feature>